<dbReference type="AlphaFoldDB" id="A0A498LZ61"/>
<feature type="region of interest" description="Disordered" evidence="1">
    <location>
        <begin position="54"/>
        <end position="88"/>
    </location>
</feature>
<protein>
    <submittedName>
        <fullName evidence="2">Pol poly</fullName>
    </submittedName>
</protein>
<evidence type="ECO:0000313" key="3">
    <source>
        <dbReference type="Proteomes" id="UP000290572"/>
    </source>
</evidence>
<comment type="caution">
    <text evidence="2">The sequence shown here is derived from an EMBL/GenBank/DDBJ whole genome shotgun (WGS) entry which is preliminary data.</text>
</comment>
<evidence type="ECO:0000256" key="1">
    <source>
        <dbReference type="SAM" id="MobiDB-lite"/>
    </source>
</evidence>
<feature type="region of interest" description="Disordered" evidence="1">
    <location>
        <begin position="197"/>
        <end position="273"/>
    </location>
</feature>
<gene>
    <name evidence="2" type="ORF">ROHU_010259</name>
</gene>
<dbReference type="Proteomes" id="UP000290572">
    <property type="component" value="Unassembled WGS sequence"/>
</dbReference>
<sequence length="273" mass="31321">MREDQQKTPEDKLKLLEEQHEDELKRRRVECREKYESENEEIKKKKICSETDHSLQGHIIPVEVQGSSADDKHTKSSKQDDPSTSTFSKLPSQEYVLFTDSELQQVRRTYFEQQRLGKKGDVTLSEELFCRLIQNTMTNMISSARASLDDYKYPTKHEVIAMAKRLVKYYAMIKDKSSGSRHEWDTVAKKLLKRLSNIRSPMKAKQPPSKRAHQDREPSAAVASDYDADSSASTVNLSPPSRSSTPWQENDSADEAYNTTINTNGKKRKTTAQ</sequence>
<name>A0A498LZ61_LABRO</name>
<organism evidence="2 3">
    <name type="scientific">Labeo rohita</name>
    <name type="common">Indian major carp</name>
    <name type="synonym">Cyprinus rohita</name>
    <dbReference type="NCBI Taxonomy" id="84645"/>
    <lineage>
        <taxon>Eukaryota</taxon>
        <taxon>Metazoa</taxon>
        <taxon>Chordata</taxon>
        <taxon>Craniata</taxon>
        <taxon>Vertebrata</taxon>
        <taxon>Euteleostomi</taxon>
        <taxon>Actinopterygii</taxon>
        <taxon>Neopterygii</taxon>
        <taxon>Teleostei</taxon>
        <taxon>Ostariophysi</taxon>
        <taxon>Cypriniformes</taxon>
        <taxon>Cyprinidae</taxon>
        <taxon>Labeoninae</taxon>
        <taxon>Labeonini</taxon>
        <taxon>Labeo</taxon>
    </lineage>
</organism>
<feature type="region of interest" description="Disordered" evidence="1">
    <location>
        <begin position="1"/>
        <end position="24"/>
    </location>
</feature>
<proteinExistence type="predicted"/>
<dbReference type="EMBL" id="QBIY01013082">
    <property type="protein sequence ID" value="RXN12174.1"/>
    <property type="molecule type" value="Genomic_DNA"/>
</dbReference>
<evidence type="ECO:0000313" key="2">
    <source>
        <dbReference type="EMBL" id="RXN12174.1"/>
    </source>
</evidence>
<accession>A0A498LZ61</accession>
<reference evidence="2 3" key="1">
    <citation type="submission" date="2018-03" db="EMBL/GenBank/DDBJ databases">
        <title>Draft genome sequence of Rohu Carp (Labeo rohita).</title>
        <authorList>
            <person name="Das P."/>
            <person name="Kushwaha B."/>
            <person name="Joshi C.G."/>
            <person name="Kumar D."/>
            <person name="Nagpure N.S."/>
            <person name="Sahoo L."/>
            <person name="Das S.P."/>
            <person name="Bit A."/>
            <person name="Patnaik S."/>
            <person name="Meher P.K."/>
            <person name="Jayasankar P."/>
            <person name="Koringa P.G."/>
            <person name="Patel N.V."/>
            <person name="Hinsu A.T."/>
            <person name="Kumar R."/>
            <person name="Pandey M."/>
            <person name="Agarwal S."/>
            <person name="Srivastava S."/>
            <person name="Singh M."/>
            <person name="Iquebal M.A."/>
            <person name="Jaiswal S."/>
            <person name="Angadi U.B."/>
            <person name="Kumar N."/>
            <person name="Raza M."/>
            <person name="Shah T.M."/>
            <person name="Rai A."/>
            <person name="Jena J.K."/>
        </authorList>
    </citation>
    <scope>NUCLEOTIDE SEQUENCE [LARGE SCALE GENOMIC DNA]</scope>
    <source>
        <strain evidence="2">DASCIFA01</strain>
        <tissue evidence="2">Testis</tissue>
    </source>
</reference>
<feature type="compositionally biased region" description="Polar residues" evidence="1">
    <location>
        <begin position="234"/>
        <end position="250"/>
    </location>
</feature>
<feature type="compositionally biased region" description="Low complexity" evidence="1">
    <location>
        <begin position="219"/>
        <end position="233"/>
    </location>
</feature>
<feature type="compositionally biased region" description="Basic and acidic residues" evidence="1">
    <location>
        <begin position="69"/>
        <end position="81"/>
    </location>
</feature>
<keyword evidence="3" id="KW-1185">Reference proteome</keyword>